<dbReference type="GO" id="GO:0005525">
    <property type="term" value="F:GTP binding"/>
    <property type="evidence" value="ECO:0007669"/>
    <property type="project" value="UniProtKB-KW"/>
</dbReference>
<keyword evidence="2" id="KW-0547">Nucleotide-binding</keyword>
<dbReference type="GO" id="GO:0003924">
    <property type="term" value="F:GTPase activity"/>
    <property type="evidence" value="ECO:0007669"/>
    <property type="project" value="InterPro"/>
</dbReference>
<protein>
    <submittedName>
        <fullName evidence="5">NF-kappa-B inhibitor-interacting Ras-like protein 1 isoform X2</fullName>
    </submittedName>
</protein>
<dbReference type="GO" id="GO:0032484">
    <property type="term" value="P:Ral protein signal transduction"/>
    <property type="evidence" value="ECO:0007669"/>
    <property type="project" value="TreeGrafter"/>
</dbReference>
<keyword evidence="4" id="KW-1185">Reference proteome</keyword>
<dbReference type="GO" id="GO:0032794">
    <property type="term" value="F:GTPase activating protein binding"/>
    <property type="evidence" value="ECO:0007669"/>
    <property type="project" value="TreeGrafter"/>
</dbReference>
<name>A0A9F5MYQ3_PYTBI</name>
<dbReference type="AlphaFoldDB" id="A0A9F5MYQ3"/>
<dbReference type="SUPFAM" id="SSF52540">
    <property type="entry name" value="P-loop containing nucleoside triphosphate hydrolases"/>
    <property type="match status" value="1"/>
</dbReference>
<dbReference type="CTD" id="28512"/>
<dbReference type="Pfam" id="PF00071">
    <property type="entry name" value="Ras"/>
    <property type="match status" value="1"/>
</dbReference>
<evidence type="ECO:0000256" key="2">
    <source>
        <dbReference type="ARBA" id="ARBA00022741"/>
    </source>
</evidence>
<dbReference type="InterPro" id="IPR001806">
    <property type="entry name" value="Small_GTPase"/>
</dbReference>
<dbReference type="SMART" id="SM00175">
    <property type="entry name" value="RAB"/>
    <property type="match status" value="1"/>
</dbReference>
<dbReference type="GeneID" id="103067060"/>
<evidence type="ECO:0000256" key="1">
    <source>
        <dbReference type="ARBA" id="ARBA00008094"/>
    </source>
</evidence>
<evidence type="ECO:0000313" key="5">
    <source>
        <dbReference type="RefSeq" id="XP_025029375.1"/>
    </source>
</evidence>
<dbReference type="SMART" id="SM00173">
    <property type="entry name" value="RAS"/>
    <property type="match status" value="1"/>
</dbReference>
<proteinExistence type="inferred from homology"/>
<organism evidence="4 5">
    <name type="scientific">Python bivittatus</name>
    <name type="common">Burmese python</name>
    <name type="synonym">Python molurus bivittatus</name>
    <dbReference type="NCBI Taxonomy" id="176946"/>
    <lineage>
        <taxon>Eukaryota</taxon>
        <taxon>Metazoa</taxon>
        <taxon>Chordata</taxon>
        <taxon>Craniata</taxon>
        <taxon>Vertebrata</taxon>
        <taxon>Euteleostomi</taxon>
        <taxon>Lepidosauria</taxon>
        <taxon>Squamata</taxon>
        <taxon>Bifurcata</taxon>
        <taxon>Unidentata</taxon>
        <taxon>Episquamata</taxon>
        <taxon>Toxicofera</taxon>
        <taxon>Serpentes</taxon>
        <taxon>Henophidia</taxon>
        <taxon>Pythonidae</taxon>
        <taxon>Python</taxon>
    </lineage>
</organism>
<sequence>MGEECSRTIEDVYVAVAETDRGLKEQLRLYDTRGLQGGEEFPKHYYSIADGFVLVYAVNSLESFEKVDWLKKEIDKFREKKEGSIIVLGNKTDLLEERQVRSEVAQQWARFEKVKLWEVTVTDGRTLMEPFMVLASKLCQSQNKSTFPLPGRKLKGNNEDG</sequence>
<dbReference type="PANTHER" id="PTHR46152:SF1">
    <property type="entry name" value="NF-KAPPA-B INHIBITOR-INTERACTING RAS-LIKE PROTEIN 1"/>
    <property type="match status" value="1"/>
</dbReference>
<dbReference type="GO" id="GO:0043124">
    <property type="term" value="P:negative regulation of canonical NF-kappaB signal transduction"/>
    <property type="evidence" value="ECO:0007669"/>
    <property type="project" value="InterPro"/>
</dbReference>
<accession>A0A9F5MYQ3</accession>
<evidence type="ECO:0000256" key="3">
    <source>
        <dbReference type="ARBA" id="ARBA00023134"/>
    </source>
</evidence>
<dbReference type="PANTHER" id="PTHR46152">
    <property type="entry name" value="NF-KAPPA-B INHIBITOR-INTERACTING RAS-LIKE PROTEIN"/>
    <property type="match status" value="1"/>
</dbReference>
<gene>
    <name evidence="5" type="primary">NKIRAS1</name>
</gene>
<dbReference type="Proteomes" id="UP000695026">
    <property type="component" value="Unplaced"/>
</dbReference>
<comment type="similarity">
    <text evidence="1">Belongs to the small GTPase superfamily. Ras family. KappaB-Ras subfamily.</text>
</comment>
<dbReference type="RefSeq" id="XP_025029375.1">
    <property type="nucleotide sequence ID" value="XM_025173607.1"/>
</dbReference>
<dbReference type="Gene3D" id="3.40.50.300">
    <property type="entry name" value="P-loop containing nucleotide triphosphate hydrolases"/>
    <property type="match status" value="1"/>
</dbReference>
<dbReference type="PROSITE" id="PS51421">
    <property type="entry name" value="RAS"/>
    <property type="match status" value="1"/>
</dbReference>
<reference evidence="5" key="1">
    <citation type="submission" date="2025-08" db="UniProtKB">
        <authorList>
            <consortium name="RefSeq"/>
        </authorList>
    </citation>
    <scope>IDENTIFICATION</scope>
    <source>
        <tissue evidence="5">Liver</tissue>
    </source>
</reference>
<keyword evidence="3" id="KW-0342">GTP-binding</keyword>
<dbReference type="InterPro" id="IPR042227">
    <property type="entry name" value="KBRS"/>
</dbReference>
<evidence type="ECO:0000313" key="4">
    <source>
        <dbReference type="Proteomes" id="UP000695026"/>
    </source>
</evidence>
<dbReference type="InterPro" id="IPR027417">
    <property type="entry name" value="P-loop_NTPase"/>
</dbReference>
<dbReference type="PROSITE" id="PS51419">
    <property type="entry name" value="RAB"/>
    <property type="match status" value="1"/>
</dbReference>